<comment type="caution">
    <text evidence="1">The sequence shown here is derived from an EMBL/GenBank/DDBJ whole genome shotgun (WGS) entry which is preliminary data.</text>
</comment>
<evidence type="ECO:0000313" key="2">
    <source>
        <dbReference type="Proteomes" id="UP000010297"/>
    </source>
</evidence>
<protein>
    <submittedName>
        <fullName evidence="1">Uncharacterized protein</fullName>
    </submittedName>
</protein>
<dbReference type="Proteomes" id="UP000010297">
    <property type="component" value="Unassembled WGS sequence"/>
</dbReference>
<organism evidence="1 2">
    <name type="scientific">Atlantibacter hermannii NBRC 105704</name>
    <dbReference type="NCBI Taxonomy" id="1115512"/>
    <lineage>
        <taxon>Bacteria</taxon>
        <taxon>Pseudomonadati</taxon>
        <taxon>Pseudomonadota</taxon>
        <taxon>Gammaproteobacteria</taxon>
        <taxon>Enterobacterales</taxon>
        <taxon>Enterobacteriaceae</taxon>
        <taxon>Atlantibacter</taxon>
    </lineage>
</organism>
<accession>H5V1F1</accession>
<name>H5V1F1_ATLHE</name>
<keyword evidence="2" id="KW-1185">Reference proteome</keyword>
<dbReference type="EMBL" id="BAFF01000004">
    <property type="protein sequence ID" value="GAB51809.1"/>
    <property type="molecule type" value="Genomic_DNA"/>
</dbReference>
<dbReference type="AlphaFoldDB" id="H5V1F1"/>
<proteinExistence type="predicted"/>
<sequence length="81" mass="9593">MSELQYRSSIKCPSRPTICQQNVKTSIQLSVIYNRGEKRLTKIKKTSREYFQHGKLCYRQPGRIIVLVICSYQFYPFVDDI</sequence>
<gene>
    <name evidence="1" type="ORF">EH105704_04_00505</name>
</gene>
<evidence type="ECO:0000313" key="1">
    <source>
        <dbReference type="EMBL" id="GAB51809.1"/>
    </source>
</evidence>
<reference evidence="1 2" key="1">
    <citation type="submission" date="2012-02" db="EMBL/GenBank/DDBJ databases">
        <title>Whole genome shotgun sequence of Escherichia hermannii NBRC 105704.</title>
        <authorList>
            <person name="Yoshida I."/>
            <person name="Hosoyama A."/>
            <person name="Tsuchikane K."/>
            <person name="Katsumata H."/>
            <person name="Yamazaki S."/>
            <person name="Fujita N."/>
        </authorList>
    </citation>
    <scope>NUCLEOTIDE SEQUENCE [LARGE SCALE GENOMIC DNA]</scope>
    <source>
        <strain evidence="1 2">NBRC 105704</strain>
    </source>
</reference>